<feature type="transmembrane region" description="Helical" evidence="1">
    <location>
        <begin position="431"/>
        <end position="453"/>
    </location>
</feature>
<keyword evidence="1" id="KW-0812">Transmembrane</keyword>
<feature type="transmembrane region" description="Helical" evidence="1">
    <location>
        <begin position="246"/>
        <end position="264"/>
    </location>
</feature>
<feature type="transmembrane region" description="Helical" evidence="1">
    <location>
        <begin position="182"/>
        <end position="202"/>
    </location>
</feature>
<keyword evidence="1" id="KW-1133">Transmembrane helix</keyword>
<feature type="transmembrane region" description="Helical" evidence="1">
    <location>
        <begin position="317"/>
        <end position="340"/>
    </location>
</feature>
<gene>
    <name evidence="3" type="ORF">MMG00_00295</name>
</gene>
<protein>
    <submittedName>
        <fullName evidence="3">YjiH family protein</fullName>
    </submittedName>
</protein>
<feature type="transmembrane region" description="Helical" evidence="1">
    <location>
        <begin position="100"/>
        <end position="120"/>
    </location>
</feature>
<name>A0ABY3X8N5_9GAMM</name>
<evidence type="ECO:0000256" key="1">
    <source>
        <dbReference type="SAM" id="Phobius"/>
    </source>
</evidence>
<feature type="domain" description="Nucleoside transporter/FeoB GTPase Gate" evidence="2">
    <location>
        <begin position="140"/>
        <end position="238"/>
    </location>
</feature>
<feature type="transmembrane region" description="Helical" evidence="1">
    <location>
        <begin position="222"/>
        <end position="239"/>
    </location>
</feature>
<keyword evidence="1" id="KW-0472">Membrane</keyword>
<feature type="transmembrane region" description="Helical" evidence="1">
    <location>
        <begin position="347"/>
        <end position="364"/>
    </location>
</feature>
<reference evidence="3 4" key="1">
    <citation type="submission" date="2022-03" db="EMBL/GenBank/DDBJ databases">
        <title>Ignatzschineria rhizosphaerae HR5S32.</title>
        <authorList>
            <person name="Sun J.Q."/>
            <person name="Feng J.Y."/>
        </authorList>
    </citation>
    <scope>NUCLEOTIDE SEQUENCE [LARGE SCALE GENOMIC DNA]</scope>
    <source>
        <strain evidence="3 4">HR5S32</strain>
    </source>
</reference>
<feature type="transmembrane region" description="Helical" evidence="1">
    <location>
        <begin position="370"/>
        <end position="391"/>
    </location>
</feature>
<dbReference type="Pfam" id="PF07670">
    <property type="entry name" value="Gate"/>
    <property type="match status" value="1"/>
</dbReference>
<feature type="transmembrane region" description="Helical" evidence="1">
    <location>
        <begin position="18"/>
        <end position="35"/>
    </location>
</feature>
<evidence type="ECO:0000313" key="3">
    <source>
        <dbReference type="EMBL" id="UNM96363.1"/>
    </source>
</evidence>
<feature type="transmembrane region" description="Helical" evidence="1">
    <location>
        <begin position="61"/>
        <end position="80"/>
    </location>
</feature>
<evidence type="ECO:0000259" key="2">
    <source>
        <dbReference type="Pfam" id="PF07670"/>
    </source>
</evidence>
<dbReference type="InterPro" id="IPR011642">
    <property type="entry name" value="Gate_dom"/>
</dbReference>
<dbReference type="RefSeq" id="WP_242149805.1">
    <property type="nucleotide sequence ID" value="NZ_CP093379.1"/>
</dbReference>
<proteinExistence type="predicted"/>
<dbReference type="EMBL" id="CP093379">
    <property type="protein sequence ID" value="UNM96363.1"/>
    <property type="molecule type" value="Genomic_DNA"/>
</dbReference>
<accession>A0ABY3X8N5</accession>
<sequence>MGISSSHSEQYHIARRRFIIFSLIGVLLFITPLPWNGEWGVGVGILAGIFRSLLPPNSLQVIALSVVVLSSVVTLIALIFKPKIFKENQKLKELFLPASIWIILRMIGAIFIVMIFFQIGPEWVYNKNTGGTILNDLNPTLLPFFLFAILLMPFLVEYGLMEFIGTMLSKPFSRLFRLPGRSAIDAAASWLGSSAVGVIITAQQYENGFYSEREAATISTNFTISSVVFSFLIATVLGIPHYFIPFYATVVFTAIIIGIILPRIPPLSLKKDTYLTGKVPTAEEAPKNVSSYKYAVNRAIDKSEHAPKLRVAVKDSVFVLMDVYFGLMPVVFAIGTIALALSEYTQLFNYLSLPFYYLLEWFNVPDAKAAAPSLLVGFADIFLPAVLGASVESEMTRFIIACTSVIQVIYMTEVGALVIKSKIKLNILELFILFILRTLIGLPIIVLVAKWIIF</sequence>
<feature type="transmembrane region" description="Helical" evidence="1">
    <location>
        <begin position="398"/>
        <end position="419"/>
    </location>
</feature>
<organism evidence="3 4">
    <name type="scientific">Ignatzschineria rhizosphaerae</name>
    <dbReference type="NCBI Taxonomy" id="2923279"/>
    <lineage>
        <taxon>Bacteria</taxon>
        <taxon>Pseudomonadati</taxon>
        <taxon>Pseudomonadota</taxon>
        <taxon>Gammaproteobacteria</taxon>
        <taxon>Cardiobacteriales</taxon>
        <taxon>Ignatzschineriaceae</taxon>
        <taxon>Ignatzschineria</taxon>
    </lineage>
</organism>
<evidence type="ECO:0000313" key="4">
    <source>
        <dbReference type="Proteomes" id="UP000829542"/>
    </source>
</evidence>
<dbReference type="Proteomes" id="UP000829542">
    <property type="component" value="Chromosome"/>
</dbReference>
<feature type="transmembrane region" description="Helical" evidence="1">
    <location>
        <begin position="140"/>
        <end position="161"/>
    </location>
</feature>
<keyword evidence="4" id="KW-1185">Reference proteome</keyword>